<dbReference type="Proteomes" id="UP000631181">
    <property type="component" value="Unassembled WGS sequence"/>
</dbReference>
<dbReference type="EMBL" id="WIWV01000198">
    <property type="protein sequence ID" value="KAF7712260.1"/>
    <property type="molecule type" value="Genomic_DNA"/>
</dbReference>
<dbReference type="PANTHER" id="PTHR48419:SF1">
    <property type="entry name" value="SULFOTRANSFERASE DOMAIN-CONTAINING PROTEIN"/>
    <property type="match status" value="1"/>
</dbReference>
<keyword evidence="4" id="KW-1185">Reference proteome</keyword>
<protein>
    <recommendedName>
        <fullName evidence="5">Sulfotransferase domain-containing protein</fullName>
    </recommendedName>
</protein>
<dbReference type="AlphaFoldDB" id="A0A8J8WD25"/>
<accession>A0A8J8WD25</accession>
<dbReference type="Gene3D" id="3.40.50.300">
    <property type="entry name" value="P-loop containing nucleotide triphosphate hydrolases"/>
    <property type="match status" value="1"/>
</dbReference>
<feature type="coiled-coil region" evidence="1">
    <location>
        <begin position="71"/>
        <end position="98"/>
    </location>
</feature>
<reference evidence="3" key="1">
    <citation type="journal article" date="2020" name="Front. Microbiol.">
        <title>Gene regulatory networks of Penicillium echinulatum 2HH and Penicillium oxalicum 114-2 inferred by a computational biology approach.</title>
        <authorList>
            <person name="Lenz A.R."/>
            <person name="Galan-Vasquez E."/>
            <person name="Balbinot E."/>
            <person name="De Abreu F.P."/>
            <person name="De Oliveira N.S."/>
            <person name="Da Rosa L.O."/>
            <person name="De Avila E Silva S."/>
            <person name="Camassola M."/>
            <person name="Dillon A.J.P."/>
            <person name="Perez-Rueda E."/>
        </authorList>
    </citation>
    <scope>NUCLEOTIDE SEQUENCE</scope>
    <source>
        <strain evidence="3">S1M29</strain>
    </source>
</reference>
<evidence type="ECO:0000256" key="2">
    <source>
        <dbReference type="SAM" id="MobiDB-lite"/>
    </source>
</evidence>
<keyword evidence="1" id="KW-0175">Coiled coil</keyword>
<evidence type="ECO:0000313" key="3">
    <source>
        <dbReference type="EMBL" id="KAF7712260.1"/>
    </source>
</evidence>
<proteinExistence type="predicted"/>
<evidence type="ECO:0008006" key="5">
    <source>
        <dbReference type="Google" id="ProtNLM"/>
    </source>
</evidence>
<dbReference type="OrthoDB" id="3650366at2759"/>
<dbReference type="SUPFAM" id="SSF52540">
    <property type="entry name" value="P-loop containing nucleoside triphosphate hydrolases"/>
    <property type="match status" value="1"/>
</dbReference>
<organism evidence="3 4">
    <name type="scientific">Penicillium ucsense</name>
    <dbReference type="NCBI Taxonomy" id="2839758"/>
    <lineage>
        <taxon>Eukaryota</taxon>
        <taxon>Fungi</taxon>
        <taxon>Dikarya</taxon>
        <taxon>Ascomycota</taxon>
        <taxon>Pezizomycotina</taxon>
        <taxon>Eurotiomycetes</taxon>
        <taxon>Eurotiomycetidae</taxon>
        <taxon>Eurotiales</taxon>
        <taxon>Aspergillaceae</taxon>
        <taxon>Penicillium</taxon>
    </lineage>
</organism>
<evidence type="ECO:0000313" key="4">
    <source>
        <dbReference type="Proteomes" id="UP000631181"/>
    </source>
</evidence>
<dbReference type="PANTHER" id="PTHR48419">
    <property type="entry name" value="SULFOTRANSFERASE DOMAIN-CONTAINING PROTEIN"/>
    <property type="match status" value="1"/>
</dbReference>
<dbReference type="InterPro" id="IPR027417">
    <property type="entry name" value="P-loop_NTPase"/>
</dbReference>
<sequence>MNDKPSSSDSPRGVFLVSYARTTSNLLCKILALDEQPRAFSNPSSGYYFRPAFLPHWVTGKTYRPIGEISAKETQERQECFQKSYEDLERDARSAREQGKIHFFKEHALWISNPAAIAEWMGEPNLHPPSVFRVHPVGDSGLEKAPSSTWSPENQTVMSDQVLQKWRLVFLVRHPALAFPSYYRASLAVRSHQALHDSEMEPLLRASLTLRWSRFLYDWACKTDPHPLMLDADDVILNKAALAQFCTDIGLDASRLRFQWESTADTGAQEGNPPSKQEQQTKDEDEDKDKFRTSFHKIFGSTLLKSSGVMKTKSQSDVDIATEAAKWKSEFGVDMADLMEKCVRDAMPDYEYLYAKRSYANLAGENV</sequence>
<evidence type="ECO:0000256" key="1">
    <source>
        <dbReference type="SAM" id="Coils"/>
    </source>
</evidence>
<gene>
    <name evidence="3" type="ORF">PECM_003168</name>
</gene>
<comment type="caution">
    <text evidence="3">The sequence shown here is derived from an EMBL/GenBank/DDBJ whole genome shotgun (WGS) entry which is preliminary data.</text>
</comment>
<name>A0A8J8WD25_9EURO</name>
<feature type="region of interest" description="Disordered" evidence="2">
    <location>
        <begin position="264"/>
        <end position="288"/>
    </location>
</feature>
<dbReference type="InterPro" id="IPR053226">
    <property type="entry name" value="Pyrrolopyrazine_biosynth_F"/>
</dbReference>